<dbReference type="EMBL" id="JBHSMF010000015">
    <property type="protein sequence ID" value="MFC5500273.1"/>
    <property type="molecule type" value="Genomic_DNA"/>
</dbReference>
<name>A0ABW0NM75_9BURK</name>
<sequence length="121" mass="13062">MKLNFLEFDSSEDAQGHGSFDAMASAAPAQLAALREEVQRVLGWAHRQFPGRRGALDEGGDWDYELQGVQEVATTLAADYDPDAGHLRLEPSATGAPRITLSLTLTGTPQFCDALRAEFGL</sequence>
<proteinExistence type="predicted"/>
<keyword evidence="2" id="KW-1185">Reference proteome</keyword>
<dbReference type="Proteomes" id="UP001596037">
    <property type="component" value="Unassembled WGS sequence"/>
</dbReference>
<dbReference type="RefSeq" id="WP_376852525.1">
    <property type="nucleotide sequence ID" value="NZ_JBHSMF010000015.1"/>
</dbReference>
<organism evidence="1 2">
    <name type="scientific">Caenimonas terrae</name>
    <dbReference type="NCBI Taxonomy" id="696074"/>
    <lineage>
        <taxon>Bacteria</taxon>
        <taxon>Pseudomonadati</taxon>
        <taxon>Pseudomonadota</taxon>
        <taxon>Betaproteobacteria</taxon>
        <taxon>Burkholderiales</taxon>
        <taxon>Comamonadaceae</taxon>
        <taxon>Caenimonas</taxon>
    </lineage>
</organism>
<evidence type="ECO:0000313" key="1">
    <source>
        <dbReference type="EMBL" id="MFC5500273.1"/>
    </source>
</evidence>
<evidence type="ECO:0000313" key="2">
    <source>
        <dbReference type="Proteomes" id="UP001596037"/>
    </source>
</evidence>
<gene>
    <name evidence="1" type="ORF">ACFPOE_22210</name>
</gene>
<comment type="caution">
    <text evidence="1">The sequence shown here is derived from an EMBL/GenBank/DDBJ whole genome shotgun (WGS) entry which is preliminary data.</text>
</comment>
<protein>
    <submittedName>
        <fullName evidence="1">Uncharacterized protein</fullName>
    </submittedName>
</protein>
<reference evidence="2" key="1">
    <citation type="journal article" date="2019" name="Int. J. Syst. Evol. Microbiol.">
        <title>The Global Catalogue of Microorganisms (GCM) 10K type strain sequencing project: providing services to taxonomists for standard genome sequencing and annotation.</title>
        <authorList>
            <consortium name="The Broad Institute Genomics Platform"/>
            <consortium name="The Broad Institute Genome Sequencing Center for Infectious Disease"/>
            <person name="Wu L."/>
            <person name="Ma J."/>
        </authorList>
    </citation>
    <scope>NUCLEOTIDE SEQUENCE [LARGE SCALE GENOMIC DNA]</scope>
    <source>
        <strain evidence="2">CCUG 57401</strain>
    </source>
</reference>
<accession>A0ABW0NM75</accession>